<dbReference type="EMBL" id="JBHSKL010000037">
    <property type="protein sequence ID" value="MFC5228011.1"/>
    <property type="molecule type" value="Genomic_DNA"/>
</dbReference>
<dbReference type="InterPro" id="IPR036390">
    <property type="entry name" value="WH_DNA-bd_sf"/>
</dbReference>
<comment type="caution">
    <text evidence="1">The sequence shown here is derived from an EMBL/GenBank/DDBJ whole genome shotgun (WGS) entry which is preliminary data.</text>
</comment>
<dbReference type="Gene3D" id="1.10.10.10">
    <property type="entry name" value="Winged helix-like DNA-binding domain superfamily/Winged helix DNA-binding domain"/>
    <property type="match status" value="1"/>
</dbReference>
<organism evidence="1 2">
    <name type="scientific">Streptomyces fimbriatus</name>
    <dbReference type="NCBI Taxonomy" id="68197"/>
    <lineage>
        <taxon>Bacteria</taxon>
        <taxon>Bacillati</taxon>
        <taxon>Actinomycetota</taxon>
        <taxon>Actinomycetes</taxon>
        <taxon>Kitasatosporales</taxon>
        <taxon>Streptomycetaceae</taxon>
        <taxon>Streptomyces</taxon>
    </lineage>
</organism>
<evidence type="ECO:0000313" key="2">
    <source>
        <dbReference type="Proteomes" id="UP001596156"/>
    </source>
</evidence>
<proteinExistence type="predicted"/>
<dbReference type="RefSeq" id="WP_344642599.1">
    <property type="nucleotide sequence ID" value="NZ_BAAASS010000002.1"/>
</dbReference>
<reference evidence="2" key="1">
    <citation type="journal article" date="2019" name="Int. J. Syst. Evol. Microbiol.">
        <title>The Global Catalogue of Microorganisms (GCM) 10K type strain sequencing project: providing services to taxonomists for standard genome sequencing and annotation.</title>
        <authorList>
            <consortium name="The Broad Institute Genomics Platform"/>
            <consortium name="The Broad Institute Genome Sequencing Center for Infectious Disease"/>
            <person name="Wu L."/>
            <person name="Ma J."/>
        </authorList>
    </citation>
    <scope>NUCLEOTIDE SEQUENCE [LARGE SCALE GENOMIC DNA]</scope>
    <source>
        <strain evidence="2">CCM 8479</strain>
    </source>
</reference>
<name>A0ABW0DEM7_STRFI</name>
<keyword evidence="2" id="KW-1185">Reference proteome</keyword>
<gene>
    <name evidence="1" type="ORF">ACFPN6_26260</name>
</gene>
<dbReference type="SUPFAM" id="SSF46785">
    <property type="entry name" value="Winged helix' DNA-binding domain"/>
    <property type="match status" value="1"/>
</dbReference>
<sequence length="82" mass="8745">MLTLLSASDLHLSITEVCEQLTRAGGAVHPTTVYRTLETLTAVGVTHAVYGPGPTRYGITGDPHHHTVCQQCGMSQRLQAST</sequence>
<dbReference type="Proteomes" id="UP001596156">
    <property type="component" value="Unassembled WGS sequence"/>
</dbReference>
<dbReference type="InterPro" id="IPR036388">
    <property type="entry name" value="WH-like_DNA-bd_sf"/>
</dbReference>
<accession>A0ABW0DEM7</accession>
<evidence type="ECO:0000313" key="1">
    <source>
        <dbReference type="EMBL" id="MFC5228011.1"/>
    </source>
</evidence>
<dbReference type="InterPro" id="IPR002481">
    <property type="entry name" value="FUR"/>
</dbReference>
<dbReference type="Pfam" id="PF01475">
    <property type="entry name" value="FUR"/>
    <property type="match status" value="1"/>
</dbReference>
<protein>
    <submittedName>
        <fullName evidence="1">Transcriptional repressor</fullName>
    </submittedName>
</protein>